<reference evidence="1" key="1">
    <citation type="journal article" date="2014" name="Int. J. Syst. Evol. Microbiol.">
        <title>Complete genome sequence of Corynebacterium casei LMG S-19264T (=DSM 44701T), isolated from a smear-ripened cheese.</title>
        <authorList>
            <consortium name="US DOE Joint Genome Institute (JGI-PGF)"/>
            <person name="Walter F."/>
            <person name="Albersmeier A."/>
            <person name="Kalinowski J."/>
            <person name="Ruckert C."/>
        </authorList>
    </citation>
    <scope>NUCLEOTIDE SEQUENCE</scope>
    <source>
        <strain evidence="1">CGMCC 1.12187</strain>
    </source>
</reference>
<protein>
    <submittedName>
        <fullName evidence="1">Uncharacterized protein</fullName>
    </submittedName>
</protein>
<accession>A0A917M1E1</accession>
<organism evidence="1 2">
    <name type="scientific">Kocuria dechangensis</name>
    <dbReference type="NCBI Taxonomy" id="1176249"/>
    <lineage>
        <taxon>Bacteria</taxon>
        <taxon>Bacillati</taxon>
        <taxon>Actinomycetota</taxon>
        <taxon>Actinomycetes</taxon>
        <taxon>Micrococcales</taxon>
        <taxon>Micrococcaceae</taxon>
        <taxon>Kocuria</taxon>
    </lineage>
</organism>
<evidence type="ECO:0000313" key="2">
    <source>
        <dbReference type="Proteomes" id="UP000638848"/>
    </source>
</evidence>
<sequence length="80" mass="9010">MPIVLWCIIETVGDLVHALIPPVEDSHPLSCHGPRLADANVFDKLVQILLLGAAYRMVADTTWLATLIYHRFKEWTPQTS</sequence>
<reference evidence="1" key="2">
    <citation type="submission" date="2020-09" db="EMBL/GenBank/DDBJ databases">
        <authorList>
            <person name="Sun Q."/>
            <person name="Zhou Y."/>
        </authorList>
    </citation>
    <scope>NUCLEOTIDE SEQUENCE</scope>
    <source>
        <strain evidence="1">CGMCC 1.12187</strain>
    </source>
</reference>
<comment type="caution">
    <text evidence="1">The sequence shown here is derived from an EMBL/GenBank/DDBJ whole genome shotgun (WGS) entry which is preliminary data.</text>
</comment>
<dbReference type="EMBL" id="BMEQ01000033">
    <property type="protein sequence ID" value="GGG69060.1"/>
    <property type="molecule type" value="Genomic_DNA"/>
</dbReference>
<keyword evidence="2" id="KW-1185">Reference proteome</keyword>
<gene>
    <name evidence="1" type="ORF">GCM10011374_36860</name>
</gene>
<name>A0A917M1E1_9MICC</name>
<proteinExistence type="predicted"/>
<dbReference type="AlphaFoldDB" id="A0A917M1E1"/>
<dbReference type="Proteomes" id="UP000638848">
    <property type="component" value="Unassembled WGS sequence"/>
</dbReference>
<evidence type="ECO:0000313" key="1">
    <source>
        <dbReference type="EMBL" id="GGG69060.1"/>
    </source>
</evidence>
<dbReference type="RefSeq" id="WP_188539893.1">
    <property type="nucleotide sequence ID" value="NZ_BMEQ01000033.1"/>
</dbReference>